<feature type="transmembrane region" description="Helical" evidence="1">
    <location>
        <begin position="130"/>
        <end position="148"/>
    </location>
</feature>
<dbReference type="AlphaFoldDB" id="A0A238UV93"/>
<gene>
    <name evidence="2" type="ORF">SAMN06265370_101150</name>
</gene>
<dbReference type="EMBL" id="FZNN01000001">
    <property type="protein sequence ID" value="SNR25794.1"/>
    <property type="molecule type" value="Genomic_DNA"/>
</dbReference>
<feature type="transmembrane region" description="Helical" evidence="1">
    <location>
        <begin position="197"/>
        <end position="222"/>
    </location>
</feature>
<proteinExistence type="predicted"/>
<organism evidence="2 3">
    <name type="scientific">Puniceibacterium sediminis</name>
    <dbReference type="NCBI Taxonomy" id="1608407"/>
    <lineage>
        <taxon>Bacteria</taxon>
        <taxon>Pseudomonadati</taxon>
        <taxon>Pseudomonadota</taxon>
        <taxon>Alphaproteobacteria</taxon>
        <taxon>Rhodobacterales</taxon>
        <taxon>Paracoccaceae</taxon>
        <taxon>Puniceibacterium</taxon>
    </lineage>
</organism>
<name>A0A238UV93_9RHOB</name>
<feature type="transmembrane region" description="Helical" evidence="1">
    <location>
        <begin position="86"/>
        <end position="109"/>
    </location>
</feature>
<evidence type="ECO:0000313" key="2">
    <source>
        <dbReference type="EMBL" id="SNR25794.1"/>
    </source>
</evidence>
<dbReference type="OrthoDB" id="9803163at2"/>
<dbReference type="Proteomes" id="UP000198417">
    <property type="component" value="Unassembled WGS sequence"/>
</dbReference>
<accession>A0A238UV93</accession>
<dbReference type="RefSeq" id="WP_089268603.1">
    <property type="nucleotide sequence ID" value="NZ_FZNN01000001.1"/>
</dbReference>
<feature type="transmembrane region" description="Helical" evidence="1">
    <location>
        <begin position="276"/>
        <end position="296"/>
    </location>
</feature>
<reference evidence="2 3" key="1">
    <citation type="submission" date="2017-06" db="EMBL/GenBank/DDBJ databases">
        <authorList>
            <person name="Kim H.J."/>
            <person name="Triplett B.A."/>
        </authorList>
    </citation>
    <scope>NUCLEOTIDE SEQUENCE [LARGE SCALE GENOMIC DNA]</scope>
    <source>
        <strain evidence="2 3">DSM 29052</strain>
    </source>
</reference>
<evidence type="ECO:0000313" key="3">
    <source>
        <dbReference type="Proteomes" id="UP000198417"/>
    </source>
</evidence>
<sequence length="309" mass="33053">MPDSRDSDPVAADLTAPIAPARSNLAPIDSLPFTVSLRRVNLGVGYTAACLPLAVWLPGFLLGTCAQNNGLDSISHYYYSPIGGDLFVGALFLIGMLMLFFFTVPDAAVGVEAVSQVDEYRRFSQRDLRLAQIAGAMAFLIALMPTNGSGCSLSDDTMRAFYVAAPGSGLFRSGTQSVNQAVIGFDLGAISGIPFTALIHSLAAGVMFSILGYFSLFVFTRVQSAKSMKTATSTGFKKKMRNVIYVTSGITIFAAVFALIFKYAACIGAKDCSYDASNFTFWAEAIALLAFGFSWLTKGRFIGWLADEP</sequence>
<keyword evidence="3" id="KW-1185">Reference proteome</keyword>
<keyword evidence="1" id="KW-0472">Membrane</keyword>
<protein>
    <submittedName>
        <fullName evidence="2">Uncharacterized protein</fullName>
    </submittedName>
</protein>
<keyword evidence="1" id="KW-0812">Transmembrane</keyword>
<feature type="transmembrane region" description="Helical" evidence="1">
    <location>
        <begin position="44"/>
        <end position="66"/>
    </location>
</feature>
<evidence type="ECO:0000256" key="1">
    <source>
        <dbReference type="SAM" id="Phobius"/>
    </source>
</evidence>
<keyword evidence="1" id="KW-1133">Transmembrane helix</keyword>
<feature type="transmembrane region" description="Helical" evidence="1">
    <location>
        <begin position="243"/>
        <end position="264"/>
    </location>
</feature>